<dbReference type="Bgee" id="ENSAMXG00000001834">
    <property type="expression patterns" value="Expressed in camera-type eye and 14 other cell types or tissues"/>
</dbReference>
<keyword evidence="19" id="KW-1185">Reference proteome</keyword>
<dbReference type="FunFam" id="3.30.40.10:FF:000092">
    <property type="entry name" value="Lateral signaling target protein 2 homolog"/>
    <property type="match status" value="1"/>
</dbReference>
<evidence type="ECO:0000256" key="16">
    <source>
        <dbReference type="SAM" id="MobiDB-lite"/>
    </source>
</evidence>
<dbReference type="STRING" id="7994.ENSAMXP00000034803"/>
<dbReference type="CDD" id="cd15731">
    <property type="entry name" value="FYVE_LST2"/>
    <property type="match status" value="1"/>
</dbReference>
<dbReference type="GO" id="GO:0008270">
    <property type="term" value="F:zinc ion binding"/>
    <property type="evidence" value="ECO:0007669"/>
    <property type="project" value="UniProtKB-KW"/>
</dbReference>
<keyword evidence="12" id="KW-0472">Membrane</keyword>
<feature type="region of interest" description="Disordered" evidence="16">
    <location>
        <begin position="723"/>
        <end position="759"/>
    </location>
</feature>
<comment type="subcellular location">
    <subcellularLocation>
        <location evidence="2">Cytoplasm</location>
        <location evidence="2">Cytosol</location>
    </subcellularLocation>
    <subcellularLocation>
        <location evidence="1">Early endosome membrane</location>
    </subcellularLocation>
</comment>
<dbReference type="SMART" id="SM00064">
    <property type="entry name" value="FYVE"/>
    <property type="match status" value="1"/>
</dbReference>
<evidence type="ECO:0000256" key="14">
    <source>
        <dbReference type="ARBA" id="ARBA00083237"/>
    </source>
</evidence>
<dbReference type="FunCoup" id="A0A3B1IY14">
    <property type="interactions" value="720"/>
</dbReference>
<dbReference type="PROSITE" id="PS50178">
    <property type="entry name" value="ZF_FYVE"/>
    <property type="match status" value="1"/>
</dbReference>
<dbReference type="Ensembl" id="ENSAMXT00000037467.1">
    <property type="protein sequence ID" value="ENSAMXP00000034803.1"/>
    <property type="gene ID" value="ENSAMXG00000001834.2"/>
</dbReference>
<keyword evidence="9 15" id="KW-0863">Zinc-finger</keyword>
<dbReference type="InterPro" id="IPR051118">
    <property type="entry name" value="LST-2"/>
</dbReference>
<reference evidence="18" key="3">
    <citation type="submission" date="2025-08" db="UniProtKB">
        <authorList>
            <consortium name="Ensembl"/>
        </authorList>
    </citation>
    <scope>IDENTIFICATION</scope>
</reference>
<evidence type="ECO:0000256" key="5">
    <source>
        <dbReference type="ARBA" id="ARBA00022490"/>
    </source>
</evidence>
<feature type="region of interest" description="Disordered" evidence="16">
    <location>
        <begin position="645"/>
        <end position="674"/>
    </location>
</feature>
<organism evidence="18 19">
    <name type="scientific">Astyanax mexicanus</name>
    <name type="common">Blind cave fish</name>
    <name type="synonym">Astyanax fasciatus mexicanus</name>
    <dbReference type="NCBI Taxonomy" id="7994"/>
    <lineage>
        <taxon>Eukaryota</taxon>
        <taxon>Metazoa</taxon>
        <taxon>Chordata</taxon>
        <taxon>Craniata</taxon>
        <taxon>Vertebrata</taxon>
        <taxon>Euteleostomi</taxon>
        <taxon>Actinopterygii</taxon>
        <taxon>Neopterygii</taxon>
        <taxon>Teleostei</taxon>
        <taxon>Ostariophysi</taxon>
        <taxon>Characiformes</taxon>
        <taxon>Characoidei</taxon>
        <taxon>Acestrorhamphidae</taxon>
        <taxon>Acestrorhamphinae</taxon>
        <taxon>Astyanax</taxon>
    </lineage>
</organism>
<evidence type="ECO:0000256" key="10">
    <source>
        <dbReference type="ARBA" id="ARBA00022833"/>
    </source>
</evidence>
<keyword evidence="6" id="KW-1017">Isopeptide bond</keyword>
<dbReference type="InParanoid" id="A0A3B1IY14"/>
<evidence type="ECO:0000256" key="9">
    <source>
        <dbReference type="ARBA" id="ARBA00022771"/>
    </source>
</evidence>
<feature type="compositionally biased region" description="Low complexity" evidence="16">
    <location>
        <begin position="298"/>
        <end position="315"/>
    </location>
</feature>
<accession>A0A3B1IY14</accession>
<dbReference type="Proteomes" id="UP000018467">
    <property type="component" value="Unassembled WGS sequence"/>
</dbReference>
<evidence type="ECO:0000256" key="11">
    <source>
        <dbReference type="ARBA" id="ARBA00022843"/>
    </source>
</evidence>
<evidence type="ECO:0000313" key="19">
    <source>
        <dbReference type="Proteomes" id="UP000018467"/>
    </source>
</evidence>
<keyword evidence="8" id="KW-0967">Endosome</keyword>
<evidence type="ECO:0000256" key="15">
    <source>
        <dbReference type="PROSITE-ProRule" id="PRU00091"/>
    </source>
</evidence>
<evidence type="ECO:0000256" key="2">
    <source>
        <dbReference type="ARBA" id="ARBA00004514"/>
    </source>
</evidence>
<evidence type="ECO:0000256" key="12">
    <source>
        <dbReference type="ARBA" id="ARBA00023136"/>
    </source>
</evidence>
<evidence type="ECO:0000256" key="1">
    <source>
        <dbReference type="ARBA" id="ARBA00004146"/>
    </source>
</evidence>
<dbReference type="PANTHER" id="PTHR46465">
    <property type="entry name" value="LATERAL SIGNALING TARGET PROTEIN 2 HOMOLOG"/>
    <property type="match status" value="1"/>
</dbReference>
<dbReference type="InterPro" id="IPR017455">
    <property type="entry name" value="Znf_FYVE-rel"/>
</dbReference>
<evidence type="ECO:0000256" key="13">
    <source>
        <dbReference type="ARBA" id="ARBA00059106"/>
    </source>
</evidence>
<evidence type="ECO:0000256" key="4">
    <source>
        <dbReference type="ARBA" id="ARBA00019870"/>
    </source>
</evidence>
<dbReference type="Gene3D" id="3.30.40.10">
    <property type="entry name" value="Zinc/RING finger domain, C3HC4 (zinc finger)"/>
    <property type="match status" value="1"/>
</dbReference>
<comment type="function">
    <text evidence="13">Negative regulator of epidermal growth factor receptor (EGFR) signaling. Acts by promoting EGFR degradation in endosomes when not monoubiquitinated.</text>
</comment>
<keyword evidence="10" id="KW-0862">Zinc</keyword>
<feature type="compositionally biased region" description="Basic and acidic residues" evidence="16">
    <location>
        <begin position="729"/>
        <end position="740"/>
    </location>
</feature>
<sequence>MMNRFRKWLYKPKRSDPQLLAQFYYADEELNQVASELDSLDGRKDPQRCTLLVNQFRSCQDNVLNIINQIMDECIPEDRANRDFCVKFPEEIRHDNLAGQLWFGAECLAAGSIIMNREIESMAMRPLAKDLTRSLEEVRNITRDQALRDLNFYTERMREALRQFDSLFAEFELSYVSAMVPVKSPKEYYIQQEVIVLFCETVERALKLGYLTQDMIDDYEPALMFTIPRLAIVCGLVVYPEGPLNLENKPEDMSELFRPFRTLLKKIRDLLQTLTEDELITLERSLCISQDGEFPVGPEVSSTPEPATSTSTTESQPEELQKKEEQKEPEKESDLVLCNSLREEEDDMWEDSEGQQDVPSEGEDDAEADLACSMQYDEEEIEQLNIMVHRVGDQMSTLLSPPSQRQSPARQPRTYRPSMGGSSSSSSTENSPHRAPGSFQGEEERVFFMDDLEAVGSGGDVVTSIGEIRQPTGQRATPTVHIKTTPSTDSTCNGLMNACQSNELVNESSQQKLFSSSSSETVSSDLLPLVNGWEEPQEEGVETAEVIAHRTGGMKLSATVIFNPRSPSLSDLAMVLPRSAEGPTASQGGALVATHCLLNSCVCCTAGCVDGHDDPVGTESAGGGGALGFDKHKLTITSSVIQSAVGAGSGGKGDGPLPLPPPPVPQLVKDEDDEQERVGLSKSPCCEKCLGSSLSPTPSQYRDSGDLGESAYNCTHQDRACKGVSSTAAKEKQSKEDIKMKSSLQESPISSGTSSDCESVSVTTCSLSSAYTPSSISSLTTSSEISEDLDHQEIQLALHAAKLASHNKIRSRFHSSSDLIHRLFVCISGVADQLQTNYASDLRSILKTLFEVMATKSEQGDNEKQKKGPTLGSGGLEDCALCQETISSSELAAKARDGQFEDPPEWVPDEACNSCIACKAPFTVIRRKHHCRSCGKIFCSRCSSHSAPLPRYGQMKPVRVCTHCYMFHVTPFYSDRTGV</sequence>
<keyword evidence="5" id="KW-0963">Cytoplasm</keyword>
<feature type="compositionally biased region" description="Acidic residues" evidence="16">
    <location>
        <begin position="343"/>
        <end position="366"/>
    </location>
</feature>
<dbReference type="GO" id="GO:0031901">
    <property type="term" value="C:early endosome membrane"/>
    <property type="evidence" value="ECO:0007669"/>
    <property type="project" value="UniProtKB-SubCell"/>
</dbReference>
<evidence type="ECO:0000313" key="18">
    <source>
        <dbReference type="Ensembl" id="ENSAMXP00000034803.1"/>
    </source>
</evidence>
<feature type="compositionally biased region" description="Low complexity" evidence="16">
    <location>
        <begin position="400"/>
        <end position="427"/>
    </location>
</feature>
<dbReference type="InterPro" id="IPR013083">
    <property type="entry name" value="Znf_RING/FYVE/PHD"/>
</dbReference>
<protein>
    <recommendedName>
        <fullName evidence="4">Lateral signaling target protein 2 homolog</fullName>
    </recommendedName>
    <alternativeName>
        <fullName evidence="14">Zinc finger FYVE domain-containing protein 28</fullName>
    </alternativeName>
</protein>
<dbReference type="Pfam" id="PF01363">
    <property type="entry name" value="FYVE"/>
    <property type="match status" value="1"/>
</dbReference>
<reference evidence="18" key="4">
    <citation type="submission" date="2025-09" db="UniProtKB">
        <authorList>
            <consortium name="Ensembl"/>
        </authorList>
    </citation>
    <scope>IDENTIFICATION</scope>
</reference>
<dbReference type="GO" id="GO:0005829">
    <property type="term" value="C:cytosol"/>
    <property type="evidence" value="ECO:0007669"/>
    <property type="project" value="UniProtKB-SubCell"/>
</dbReference>
<reference evidence="19" key="1">
    <citation type="submission" date="2013-03" db="EMBL/GenBank/DDBJ databases">
        <authorList>
            <person name="Jeffery W."/>
            <person name="Warren W."/>
            <person name="Wilson R.K."/>
        </authorList>
    </citation>
    <scope>NUCLEOTIDE SEQUENCE</scope>
    <source>
        <strain evidence="19">female</strain>
    </source>
</reference>
<dbReference type="AlphaFoldDB" id="A0A3B1IY14"/>
<proteinExistence type="inferred from homology"/>
<evidence type="ECO:0000259" key="17">
    <source>
        <dbReference type="PROSITE" id="PS50178"/>
    </source>
</evidence>
<dbReference type="GeneTree" id="ENSGT00940000157217"/>
<evidence type="ECO:0000256" key="6">
    <source>
        <dbReference type="ARBA" id="ARBA00022499"/>
    </source>
</evidence>
<evidence type="ECO:0000256" key="3">
    <source>
        <dbReference type="ARBA" id="ARBA00008755"/>
    </source>
</evidence>
<dbReference type="InterPro" id="IPR000306">
    <property type="entry name" value="Znf_FYVE"/>
</dbReference>
<feature type="region of interest" description="Disordered" evidence="16">
    <location>
        <begin position="397"/>
        <end position="439"/>
    </location>
</feature>
<feature type="region of interest" description="Disordered" evidence="16">
    <location>
        <begin position="293"/>
        <end position="366"/>
    </location>
</feature>
<keyword evidence="11" id="KW-0832">Ubl conjugation</keyword>
<dbReference type="SUPFAM" id="SSF57903">
    <property type="entry name" value="FYVE/PHD zinc finger"/>
    <property type="match status" value="1"/>
</dbReference>
<dbReference type="PANTHER" id="PTHR46465:SF2">
    <property type="entry name" value="LATERAL SIGNALING TARGET PROTEIN 2 HOMOLOG"/>
    <property type="match status" value="1"/>
</dbReference>
<evidence type="ECO:0000256" key="7">
    <source>
        <dbReference type="ARBA" id="ARBA00022723"/>
    </source>
</evidence>
<feature type="compositionally biased region" description="Polar residues" evidence="16">
    <location>
        <begin position="742"/>
        <end position="759"/>
    </location>
</feature>
<name>A0A3B1IY14_ASTMX</name>
<comment type="similarity">
    <text evidence="3">Belongs to the lst-2 family.</text>
</comment>
<feature type="compositionally biased region" description="Basic and acidic residues" evidence="16">
    <location>
        <begin position="319"/>
        <end position="334"/>
    </location>
</feature>
<keyword evidence="7" id="KW-0479">Metal-binding</keyword>
<dbReference type="InterPro" id="IPR011011">
    <property type="entry name" value="Znf_FYVE_PHD"/>
</dbReference>
<dbReference type="InterPro" id="IPR043269">
    <property type="entry name" value="FYVE_LST2"/>
</dbReference>
<evidence type="ECO:0000256" key="8">
    <source>
        <dbReference type="ARBA" id="ARBA00022753"/>
    </source>
</evidence>
<reference evidence="19" key="2">
    <citation type="journal article" date="2014" name="Nat. Commun.">
        <title>The cavefish genome reveals candidate genes for eye loss.</title>
        <authorList>
            <person name="McGaugh S.E."/>
            <person name="Gross J.B."/>
            <person name="Aken B."/>
            <person name="Blin M."/>
            <person name="Borowsky R."/>
            <person name="Chalopin D."/>
            <person name="Hinaux H."/>
            <person name="Jeffery W.R."/>
            <person name="Keene A."/>
            <person name="Ma L."/>
            <person name="Minx P."/>
            <person name="Murphy D."/>
            <person name="O'Quin K.E."/>
            <person name="Retaux S."/>
            <person name="Rohner N."/>
            <person name="Searle S.M."/>
            <person name="Stahl B.A."/>
            <person name="Tabin C."/>
            <person name="Volff J.N."/>
            <person name="Yoshizawa M."/>
            <person name="Warren W.C."/>
        </authorList>
    </citation>
    <scope>NUCLEOTIDE SEQUENCE [LARGE SCALE GENOMIC DNA]</scope>
    <source>
        <strain evidence="19">female</strain>
    </source>
</reference>
<feature type="domain" description="FYVE-type" evidence="17">
    <location>
        <begin position="909"/>
        <end position="965"/>
    </location>
</feature>